<evidence type="ECO:0000256" key="1">
    <source>
        <dbReference type="SAM" id="SignalP"/>
    </source>
</evidence>
<organism evidence="2 3">
    <name type="scientific">SAR86 cluster bacterium</name>
    <dbReference type="NCBI Taxonomy" id="2030880"/>
    <lineage>
        <taxon>Bacteria</taxon>
        <taxon>Pseudomonadati</taxon>
        <taxon>Pseudomonadota</taxon>
        <taxon>Gammaproteobacteria</taxon>
        <taxon>SAR86 cluster</taxon>
    </lineage>
</organism>
<name>A0A520MS29_9GAMM</name>
<accession>A0A520MS29</accession>
<gene>
    <name evidence="2" type="ORF">EVA98_02015</name>
</gene>
<feature type="signal peptide" evidence="1">
    <location>
        <begin position="1"/>
        <end position="18"/>
    </location>
</feature>
<feature type="chain" id="PRO_5022232821" evidence="1">
    <location>
        <begin position="19"/>
        <end position="231"/>
    </location>
</feature>
<dbReference type="AlphaFoldDB" id="A0A520MS29"/>
<dbReference type="EMBL" id="SHBK01000019">
    <property type="protein sequence ID" value="RZO24007.1"/>
    <property type="molecule type" value="Genomic_DNA"/>
</dbReference>
<evidence type="ECO:0000313" key="3">
    <source>
        <dbReference type="Proteomes" id="UP000316449"/>
    </source>
</evidence>
<keyword evidence="1" id="KW-0732">Signal</keyword>
<dbReference type="Proteomes" id="UP000316449">
    <property type="component" value="Unassembled WGS sequence"/>
</dbReference>
<reference evidence="2 3" key="1">
    <citation type="submission" date="2019-02" db="EMBL/GenBank/DDBJ databases">
        <title>Prokaryotic population dynamics and viral predation in marine succession experiment using metagenomics: the confinement effect.</title>
        <authorList>
            <person name="Haro-Moreno J.M."/>
            <person name="Rodriguez-Valera F."/>
            <person name="Lopez-Perez M."/>
        </authorList>
    </citation>
    <scope>NUCLEOTIDE SEQUENCE [LARGE SCALE GENOMIC DNA]</scope>
    <source>
        <strain evidence="2">MED-G165</strain>
    </source>
</reference>
<evidence type="ECO:0000313" key="2">
    <source>
        <dbReference type="EMBL" id="RZO24007.1"/>
    </source>
</evidence>
<proteinExistence type="predicted"/>
<protein>
    <submittedName>
        <fullName evidence="2">Uncharacterized protein</fullName>
    </submittedName>
</protein>
<sequence length="231" mass="26231">MKNLFSILALGLSLSLYAGHHEEGEKDSSMHENNFVYISTYTQPAGGNPERLKKSLLANLDTLEKNGYNSCGMLRHQFGGGRSFLTYCYFDSWEQFAAINDSNDPIAGGNQRQLFGDHTDKLAAVVVRNLTKPTPFVLEAKYSFGPYLTDNERRVNARKLFDAYDKAFGGCNMAEHMWGPELTWNFYCGYDSYADWGKKVEVLSAIHEKELADMKLDVMDHSDHLMTRVQR</sequence>
<comment type="caution">
    <text evidence="2">The sequence shown here is derived from an EMBL/GenBank/DDBJ whole genome shotgun (WGS) entry which is preliminary data.</text>
</comment>